<evidence type="ECO:0000313" key="2">
    <source>
        <dbReference type="Proteomes" id="UP000235672"/>
    </source>
</evidence>
<keyword evidence="2" id="KW-1185">Reference proteome</keyword>
<name>A0A2J6Q941_9HELO</name>
<dbReference type="OrthoDB" id="3538998at2759"/>
<dbReference type="Proteomes" id="UP000235672">
    <property type="component" value="Unassembled WGS sequence"/>
</dbReference>
<proteinExistence type="predicted"/>
<dbReference type="AlphaFoldDB" id="A0A2J6Q941"/>
<dbReference type="EMBL" id="KZ613476">
    <property type="protein sequence ID" value="PMD22762.1"/>
    <property type="molecule type" value="Genomic_DNA"/>
</dbReference>
<reference evidence="1 2" key="1">
    <citation type="submission" date="2016-05" db="EMBL/GenBank/DDBJ databases">
        <title>A degradative enzymes factory behind the ericoid mycorrhizal symbiosis.</title>
        <authorList>
            <consortium name="DOE Joint Genome Institute"/>
            <person name="Martino E."/>
            <person name="Morin E."/>
            <person name="Grelet G."/>
            <person name="Kuo A."/>
            <person name="Kohler A."/>
            <person name="Daghino S."/>
            <person name="Barry K."/>
            <person name="Choi C."/>
            <person name="Cichocki N."/>
            <person name="Clum A."/>
            <person name="Copeland A."/>
            <person name="Hainaut M."/>
            <person name="Haridas S."/>
            <person name="Labutti K."/>
            <person name="Lindquist E."/>
            <person name="Lipzen A."/>
            <person name="Khouja H.-R."/>
            <person name="Murat C."/>
            <person name="Ohm R."/>
            <person name="Olson A."/>
            <person name="Spatafora J."/>
            <person name="Veneault-Fourrey C."/>
            <person name="Henrissat B."/>
            <person name="Grigoriev I."/>
            <person name="Martin F."/>
            <person name="Perotto S."/>
        </authorList>
    </citation>
    <scope>NUCLEOTIDE SEQUENCE [LARGE SCALE GENOMIC DNA]</scope>
    <source>
        <strain evidence="1 2">UAMH 7357</strain>
    </source>
</reference>
<organism evidence="1 2">
    <name type="scientific">Hyaloscypha hepaticicola</name>
    <dbReference type="NCBI Taxonomy" id="2082293"/>
    <lineage>
        <taxon>Eukaryota</taxon>
        <taxon>Fungi</taxon>
        <taxon>Dikarya</taxon>
        <taxon>Ascomycota</taxon>
        <taxon>Pezizomycotina</taxon>
        <taxon>Leotiomycetes</taxon>
        <taxon>Helotiales</taxon>
        <taxon>Hyaloscyphaceae</taxon>
        <taxon>Hyaloscypha</taxon>
    </lineage>
</organism>
<evidence type="ECO:0000313" key="1">
    <source>
        <dbReference type="EMBL" id="PMD22762.1"/>
    </source>
</evidence>
<gene>
    <name evidence="1" type="ORF">NA56DRAFT_73956</name>
</gene>
<sequence>MATFKAHCTNGTCTDVDDCFTSDVACAKLTVCVAYTEWIGCALNHCWNRVYNCEYQHLAIRAMENCPIADQLPPYVPAPAGAPGYCSCNIGFVFAERLKMNRPDAPGELLQCTNTIASLKAGGSCEPNCDNEDRICRCCADSSATSTFFNTCPSTDPADVHFFPSLGYHYLVSADYSSSLGSVPNC</sequence>
<accession>A0A2J6Q941</accession>
<protein>
    <submittedName>
        <fullName evidence="1">Uncharacterized protein</fullName>
    </submittedName>
</protein>